<evidence type="ECO:0000313" key="2">
    <source>
        <dbReference type="Proteomes" id="UP000033163"/>
    </source>
</evidence>
<dbReference type="PATRIC" id="fig|1073571.4.peg.5435"/>
<evidence type="ECO:0008006" key="3">
    <source>
        <dbReference type="Google" id="ProtNLM"/>
    </source>
</evidence>
<protein>
    <recommendedName>
        <fullName evidence="3">Methyltransferase type 11 domain-containing protein</fullName>
    </recommendedName>
</protein>
<organism evidence="1 2">
    <name type="scientific">Paenibacillus riograndensis SBR5</name>
    <dbReference type="NCBI Taxonomy" id="1073571"/>
    <lineage>
        <taxon>Bacteria</taxon>
        <taxon>Bacillati</taxon>
        <taxon>Bacillota</taxon>
        <taxon>Bacilli</taxon>
        <taxon>Bacillales</taxon>
        <taxon>Paenibacillaceae</taxon>
        <taxon>Paenibacillus</taxon>
        <taxon>Paenibacillus sonchi group</taxon>
    </lineage>
</organism>
<proteinExistence type="predicted"/>
<reference evidence="2" key="1">
    <citation type="submission" date="2015-03" db="EMBL/GenBank/DDBJ databases">
        <authorList>
            <person name="Wibberg D."/>
        </authorList>
    </citation>
    <scope>NUCLEOTIDE SEQUENCE [LARGE SCALE GENOMIC DNA]</scope>
</reference>
<dbReference type="EMBL" id="LN831776">
    <property type="protein sequence ID" value="CQR57461.1"/>
    <property type="molecule type" value="Genomic_DNA"/>
</dbReference>
<dbReference type="Proteomes" id="UP000033163">
    <property type="component" value="Chromosome I"/>
</dbReference>
<sequence length="194" mass="21946">MKVVIGAGQTKYDGWLSTQEDELNLLALDSWIKLSAPESIDALLAEHVWEHLTYEEGVTAAKHCYQFLKPGGYIRCAVPDKNFRNDWYQQMVQVGGPGPADHPAASHKIVYDAKTFVSVFEMVGFEVTLLEYCDDNGDFYYTYWNETDGKIGRSFRFDTRNSINELGMVSIIIDAKKPLLIKNNGSKPKLVVKK</sequence>
<evidence type="ECO:0000313" key="1">
    <source>
        <dbReference type="EMBL" id="CQR57461.1"/>
    </source>
</evidence>
<name>A0A0E4CYF9_9BACL</name>
<dbReference type="RefSeq" id="WP_020432790.1">
    <property type="nucleotide sequence ID" value="NZ_AGBD01001541.1"/>
</dbReference>
<gene>
    <name evidence="1" type="ORF">PRIO_5059</name>
</gene>
<dbReference type="AlphaFoldDB" id="A0A0E4CYF9"/>
<dbReference type="Gene3D" id="3.40.50.150">
    <property type="entry name" value="Vaccinia Virus protein VP39"/>
    <property type="match status" value="1"/>
</dbReference>
<dbReference type="SUPFAM" id="SSF53335">
    <property type="entry name" value="S-adenosyl-L-methionine-dependent methyltransferases"/>
    <property type="match status" value="1"/>
</dbReference>
<dbReference type="InterPro" id="IPR029063">
    <property type="entry name" value="SAM-dependent_MTases_sf"/>
</dbReference>
<dbReference type="KEGG" id="pri:PRIO_5059"/>
<dbReference type="HOGENOM" id="CLU_125330_0_0_9"/>
<accession>A0A0E4CYF9</accession>
<dbReference type="STRING" id="483937.AMQ84_20730"/>